<reference evidence="1 2" key="1">
    <citation type="submission" date="2011-08" db="EMBL/GenBank/DDBJ databases">
        <authorList>
            <person name="Weinstock G."/>
            <person name="Sodergren E."/>
            <person name="Clifton S."/>
            <person name="Fulton L."/>
            <person name="Fulton B."/>
            <person name="Courtney L."/>
            <person name="Fronick C."/>
            <person name="Harrison M."/>
            <person name="Strong C."/>
            <person name="Farmer C."/>
            <person name="Delahaunty K."/>
            <person name="Markovic C."/>
            <person name="Hall O."/>
            <person name="Minx P."/>
            <person name="Tomlinson C."/>
            <person name="Mitreva M."/>
            <person name="Hou S."/>
            <person name="Chen J."/>
            <person name="Wollam A."/>
            <person name="Pepin K.H."/>
            <person name="Johnson M."/>
            <person name="Bhonagiri V."/>
            <person name="Zhang X."/>
            <person name="Suruliraj S."/>
            <person name="Warren W."/>
            <person name="Chinwalla A."/>
            <person name="Mardis E.R."/>
            <person name="Wilson R.K."/>
        </authorList>
    </citation>
    <scope>NUCLEOTIDE SEQUENCE [LARGE SCALE GENOMIC DNA]</scope>
    <source>
        <strain evidence="1 2">ATCC 51873</strain>
    </source>
</reference>
<protein>
    <submittedName>
        <fullName evidence="1">Uncharacterized protein</fullName>
    </submittedName>
</protein>
<evidence type="ECO:0000313" key="1">
    <source>
        <dbReference type="EMBL" id="EHM43581.1"/>
    </source>
</evidence>
<dbReference type="HOGENOM" id="CLU_3234298_0_0_6"/>
<name>G9Y5L3_HAFAL</name>
<dbReference type="AlphaFoldDB" id="G9Y5L3"/>
<dbReference type="Proteomes" id="UP000005959">
    <property type="component" value="Unassembled WGS sequence"/>
</dbReference>
<proteinExistence type="predicted"/>
<comment type="caution">
    <text evidence="1">The sequence shown here is derived from an EMBL/GenBank/DDBJ whole genome shotgun (WGS) entry which is preliminary data.</text>
</comment>
<dbReference type="EMBL" id="AGCI01000038">
    <property type="protein sequence ID" value="EHM43581.1"/>
    <property type="molecule type" value="Genomic_DNA"/>
</dbReference>
<accession>G9Y5L3</accession>
<sequence length="43" mass="5233">MIAIKAEWEVITSRRAKYHQRITTEKSCIHMKNKDYLKPFGFY</sequence>
<organism evidence="1 2">
    <name type="scientific">Hafnia alvei ATCC 51873</name>
    <dbReference type="NCBI Taxonomy" id="1002364"/>
    <lineage>
        <taxon>Bacteria</taxon>
        <taxon>Pseudomonadati</taxon>
        <taxon>Pseudomonadota</taxon>
        <taxon>Gammaproteobacteria</taxon>
        <taxon>Enterobacterales</taxon>
        <taxon>Hafniaceae</taxon>
        <taxon>Hafnia</taxon>
    </lineage>
</organism>
<gene>
    <name evidence="1" type="ORF">HMPREF0454_01822</name>
</gene>
<evidence type="ECO:0000313" key="2">
    <source>
        <dbReference type="Proteomes" id="UP000005959"/>
    </source>
</evidence>